<keyword evidence="12" id="KW-0732">Signal</keyword>
<feature type="signal peptide" evidence="12">
    <location>
        <begin position="1"/>
        <end position="24"/>
    </location>
</feature>
<evidence type="ECO:0000256" key="10">
    <source>
        <dbReference type="ARBA" id="ARBA00022989"/>
    </source>
</evidence>
<dbReference type="GO" id="GO:0016263">
    <property type="term" value="F:glycoprotein-N-acetylgalactosamine 3-beta-galactosyltransferase activity"/>
    <property type="evidence" value="ECO:0007669"/>
    <property type="project" value="UniProtKB-EC"/>
</dbReference>
<comment type="similarity">
    <text evidence="3">Belongs to the glycosyltransferase 31 family. Beta3-Gal-T subfamily.</text>
</comment>
<evidence type="ECO:0000313" key="15">
    <source>
        <dbReference type="Proteomes" id="UP001176961"/>
    </source>
</evidence>
<name>A0AA36GFC2_CYLNA</name>
<evidence type="ECO:0000259" key="13">
    <source>
        <dbReference type="Pfam" id="PF02434"/>
    </source>
</evidence>
<keyword evidence="6" id="KW-0808">Transferase</keyword>
<dbReference type="GO" id="GO:0016020">
    <property type="term" value="C:membrane"/>
    <property type="evidence" value="ECO:0007669"/>
    <property type="project" value="UniProtKB-SubCell"/>
</dbReference>
<reference evidence="14" key="1">
    <citation type="submission" date="2023-07" db="EMBL/GenBank/DDBJ databases">
        <authorList>
            <consortium name="CYATHOMIX"/>
        </authorList>
    </citation>
    <scope>NUCLEOTIDE SEQUENCE</scope>
    <source>
        <strain evidence="14">N/A</strain>
    </source>
</reference>
<keyword evidence="15" id="KW-1185">Reference proteome</keyword>
<dbReference type="InterPro" id="IPR026050">
    <property type="entry name" value="C1GALT1/C1GALT1_chp1"/>
</dbReference>
<feature type="domain" description="Fringe-like glycosyltransferase" evidence="13">
    <location>
        <begin position="237"/>
        <end position="447"/>
    </location>
</feature>
<dbReference type="Pfam" id="PF02434">
    <property type="entry name" value="Fringe"/>
    <property type="match status" value="1"/>
</dbReference>
<proteinExistence type="inferred from homology"/>
<evidence type="ECO:0000256" key="3">
    <source>
        <dbReference type="ARBA" id="ARBA00006462"/>
    </source>
</evidence>
<evidence type="ECO:0000256" key="5">
    <source>
        <dbReference type="ARBA" id="ARBA00022676"/>
    </source>
</evidence>
<keyword evidence="7" id="KW-0812">Transmembrane</keyword>
<dbReference type="EMBL" id="CATQJL010000001">
    <property type="protein sequence ID" value="CAJ0588908.1"/>
    <property type="molecule type" value="Genomic_DNA"/>
</dbReference>
<evidence type="ECO:0000313" key="14">
    <source>
        <dbReference type="EMBL" id="CAJ0588908.1"/>
    </source>
</evidence>
<dbReference type="PANTHER" id="PTHR23033">
    <property type="entry name" value="BETA1,3-GALACTOSYLTRANSFERASE"/>
    <property type="match status" value="1"/>
</dbReference>
<sequence length="472" mass="52815">MVWKWASFLCWILFALTSVTRCGAYGNTHTNFATFVILGQRSNFDTAKAVFLKDTILKDFEKQHEDAEVIVPHLDFSNFVGSWAMWTLFSRLHKNILSKWYIFLEADSHVNANVLIDFMQHFDSHGKYFLGCGLYDESPVIIHHFHGYDATDGQTFLYPDTACGILLSRGLLAELVSADSIDPPLSLFSIDAKHEIALLILKRGGTTLSSYSDTFCNTKRDGCAIYYDFAPCESSAPLTTDKVLFSVKTYHGNHDSRVPIIKNTWGASLPSIEFFSDVANESIPTIAVGVPNTKRGHCEKTLVILRRFADISAQSEVVRKPLWLFIADDDTLLSVSRLLRLLSCYNSNEKVIVGERYGYGFSGSGLDGYDYPTGGSGMAFSHAAVKAIVSVCDCPTNDSPDDMIIGVCARKSSVAILHSAAFHQARHVDYPKAYLERIPPISFHKFDDVDPYQVYAEYLVENHTETLRKQEL</sequence>
<keyword evidence="11" id="KW-0472">Membrane</keyword>
<keyword evidence="9" id="KW-0735">Signal-anchor</keyword>
<evidence type="ECO:0000256" key="8">
    <source>
        <dbReference type="ARBA" id="ARBA00022741"/>
    </source>
</evidence>
<comment type="caution">
    <text evidence="14">The sequence shown here is derived from an EMBL/GenBank/DDBJ whole genome shotgun (WGS) entry which is preliminary data.</text>
</comment>
<dbReference type="InterPro" id="IPR003378">
    <property type="entry name" value="Fringe-like_glycosylTrfase"/>
</dbReference>
<keyword evidence="8" id="KW-0547">Nucleotide-binding</keyword>
<evidence type="ECO:0000256" key="4">
    <source>
        <dbReference type="ARBA" id="ARBA00012557"/>
    </source>
</evidence>
<accession>A0AA36GFC2</accession>
<dbReference type="Gene3D" id="3.90.550.50">
    <property type="match status" value="2"/>
</dbReference>
<evidence type="ECO:0000256" key="1">
    <source>
        <dbReference type="ARBA" id="ARBA00004606"/>
    </source>
</evidence>
<keyword evidence="10" id="KW-1133">Transmembrane helix</keyword>
<dbReference type="PANTHER" id="PTHR23033:SF14">
    <property type="entry name" value="GLYCOPROTEIN-N-ACETYLGALACTOSAMINE 3-BETA-GALACTOSYLTRANSFERASE 1-RELATED"/>
    <property type="match status" value="1"/>
</dbReference>
<feature type="chain" id="PRO_5041371325" description="N-acetylgalactosaminide beta-1,3-galactosyltransferase" evidence="12">
    <location>
        <begin position="25"/>
        <end position="472"/>
    </location>
</feature>
<evidence type="ECO:0000256" key="11">
    <source>
        <dbReference type="ARBA" id="ARBA00023136"/>
    </source>
</evidence>
<evidence type="ECO:0000256" key="7">
    <source>
        <dbReference type="ARBA" id="ARBA00022692"/>
    </source>
</evidence>
<dbReference type="AlphaFoldDB" id="A0AA36GFC2"/>
<organism evidence="14 15">
    <name type="scientific">Cylicocyclus nassatus</name>
    <name type="common">Nematode worm</name>
    <dbReference type="NCBI Taxonomy" id="53992"/>
    <lineage>
        <taxon>Eukaryota</taxon>
        <taxon>Metazoa</taxon>
        <taxon>Ecdysozoa</taxon>
        <taxon>Nematoda</taxon>
        <taxon>Chromadorea</taxon>
        <taxon>Rhabditida</taxon>
        <taxon>Rhabditina</taxon>
        <taxon>Rhabditomorpha</taxon>
        <taxon>Strongyloidea</taxon>
        <taxon>Strongylidae</taxon>
        <taxon>Cylicocyclus</taxon>
    </lineage>
</organism>
<dbReference type="GO" id="GO:0000166">
    <property type="term" value="F:nucleotide binding"/>
    <property type="evidence" value="ECO:0007669"/>
    <property type="project" value="UniProtKB-KW"/>
</dbReference>
<protein>
    <recommendedName>
        <fullName evidence="4">N-acetylgalactosaminide beta-1,3-galactosyltransferase</fullName>
        <ecNumber evidence="4">2.4.1.122</ecNumber>
    </recommendedName>
</protein>
<evidence type="ECO:0000256" key="9">
    <source>
        <dbReference type="ARBA" id="ARBA00022968"/>
    </source>
</evidence>
<evidence type="ECO:0000256" key="6">
    <source>
        <dbReference type="ARBA" id="ARBA00022679"/>
    </source>
</evidence>
<comment type="pathway">
    <text evidence="2">Protein modification; protein glycosylation.</text>
</comment>
<dbReference type="Proteomes" id="UP001176961">
    <property type="component" value="Unassembled WGS sequence"/>
</dbReference>
<comment type="subcellular location">
    <subcellularLocation>
        <location evidence="1">Membrane</location>
        <topology evidence="1">Single-pass type II membrane protein</topology>
    </subcellularLocation>
</comment>
<dbReference type="EC" id="2.4.1.122" evidence="4"/>
<dbReference type="FunFam" id="3.90.550.50:FF:000008">
    <property type="entry name" value="Beta-1,3-glucosyltransferase"/>
    <property type="match status" value="1"/>
</dbReference>
<keyword evidence="5" id="KW-0328">Glycosyltransferase</keyword>
<evidence type="ECO:0000256" key="12">
    <source>
        <dbReference type="SAM" id="SignalP"/>
    </source>
</evidence>
<gene>
    <name evidence="14" type="ORF">CYNAS_LOCUS891</name>
</gene>
<evidence type="ECO:0000256" key="2">
    <source>
        <dbReference type="ARBA" id="ARBA00004922"/>
    </source>
</evidence>